<feature type="non-terminal residue" evidence="5">
    <location>
        <position position="2689"/>
    </location>
</feature>
<dbReference type="PROSITE" id="PS00509">
    <property type="entry name" value="RAS_GTPASE_ACTIV_1"/>
    <property type="match status" value="1"/>
</dbReference>
<feature type="domain" description="Ras-GAP" evidence="4">
    <location>
        <begin position="1311"/>
        <end position="1504"/>
    </location>
</feature>
<keyword evidence="1" id="KW-0343">GTPase activation</keyword>
<evidence type="ECO:0000256" key="3">
    <source>
        <dbReference type="SAM" id="MobiDB-lite"/>
    </source>
</evidence>
<dbReference type="Gene3D" id="3.40.525.10">
    <property type="entry name" value="CRAL-TRIO lipid binding domain"/>
    <property type="match status" value="1"/>
</dbReference>
<protein>
    <recommendedName>
        <fullName evidence="4">Ras-GAP domain-containing protein</fullName>
    </recommendedName>
</protein>
<dbReference type="EMBL" id="WIUZ02000017">
    <property type="protein sequence ID" value="KAF9780335.1"/>
    <property type="molecule type" value="Genomic_DNA"/>
</dbReference>
<keyword evidence="6" id="KW-1185">Reference proteome</keyword>
<dbReference type="OrthoDB" id="28245at2759"/>
<proteinExistence type="predicted"/>
<evidence type="ECO:0000313" key="6">
    <source>
        <dbReference type="Proteomes" id="UP000736335"/>
    </source>
</evidence>
<evidence type="ECO:0000256" key="2">
    <source>
        <dbReference type="ARBA" id="ARBA00022553"/>
    </source>
</evidence>
<dbReference type="PANTHER" id="PTHR10194">
    <property type="entry name" value="RAS GTPASE-ACTIVATING PROTEINS"/>
    <property type="match status" value="1"/>
</dbReference>
<feature type="compositionally biased region" description="Basic residues" evidence="3">
    <location>
        <begin position="639"/>
        <end position="648"/>
    </location>
</feature>
<feature type="compositionally biased region" description="Basic and acidic residues" evidence="3">
    <location>
        <begin position="2517"/>
        <end position="2528"/>
    </location>
</feature>
<dbReference type="InterPro" id="IPR008936">
    <property type="entry name" value="Rho_GTPase_activation_prot"/>
</dbReference>
<dbReference type="InterPro" id="IPR023152">
    <property type="entry name" value="RasGAP_CS"/>
</dbReference>
<dbReference type="InterPro" id="IPR011993">
    <property type="entry name" value="PH-like_dom_sf"/>
</dbReference>
<dbReference type="InterPro" id="IPR001251">
    <property type="entry name" value="CRAL-TRIO_dom"/>
</dbReference>
<reference evidence="5" key="1">
    <citation type="journal article" date="2020" name="Nat. Commun.">
        <title>Large-scale genome sequencing of mycorrhizal fungi provides insights into the early evolution of symbiotic traits.</title>
        <authorList>
            <person name="Miyauchi S."/>
            <person name="Kiss E."/>
            <person name="Kuo A."/>
            <person name="Drula E."/>
            <person name="Kohler A."/>
            <person name="Sanchez-Garcia M."/>
            <person name="Morin E."/>
            <person name="Andreopoulos B."/>
            <person name="Barry K.W."/>
            <person name="Bonito G."/>
            <person name="Buee M."/>
            <person name="Carver A."/>
            <person name="Chen C."/>
            <person name="Cichocki N."/>
            <person name="Clum A."/>
            <person name="Culley D."/>
            <person name="Crous P.W."/>
            <person name="Fauchery L."/>
            <person name="Girlanda M."/>
            <person name="Hayes R.D."/>
            <person name="Keri Z."/>
            <person name="LaButti K."/>
            <person name="Lipzen A."/>
            <person name="Lombard V."/>
            <person name="Magnuson J."/>
            <person name="Maillard F."/>
            <person name="Murat C."/>
            <person name="Nolan M."/>
            <person name="Ohm R.A."/>
            <person name="Pangilinan J."/>
            <person name="Pereira M.F."/>
            <person name="Perotto S."/>
            <person name="Peter M."/>
            <person name="Pfister S."/>
            <person name="Riley R."/>
            <person name="Sitrit Y."/>
            <person name="Stielow J.B."/>
            <person name="Szollosi G."/>
            <person name="Zifcakova L."/>
            <person name="Stursova M."/>
            <person name="Spatafora J.W."/>
            <person name="Tedersoo L."/>
            <person name="Vaario L.M."/>
            <person name="Yamada A."/>
            <person name="Yan M."/>
            <person name="Wang P."/>
            <person name="Xu J."/>
            <person name="Bruns T."/>
            <person name="Baldrian P."/>
            <person name="Vilgalys R."/>
            <person name="Dunand C."/>
            <person name="Henrissat B."/>
            <person name="Grigoriev I.V."/>
            <person name="Hibbett D."/>
            <person name="Nagy L.G."/>
            <person name="Martin F.M."/>
        </authorList>
    </citation>
    <scope>NUCLEOTIDE SEQUENCE</scope>
    <source>
        <strain evidence="5">UH-Tt-Lm1</strain>
    </source>
</reference>
<evidence type="ECO:0000259" key="4">
    <source>
        <dbReference type="PROSITE" id="PS50018"/>
    </source>
</evidence>
<dbReference type="Pfam" id="PF00616">
    <property type="entry name" value="RasGAP"/>
    <property type="match status" value="1"/>
</dbReference>
<dbReference type="Pfam" id="PF13716">
    <property type="entry name" value="CRAL_TRIO_2"/>
    <property type="match status" value="1"/>
</dbReference>
<dbReference type="Gene3D" id="1.10.506.10">
    <property type="entry name" value="GTPase Activation - p120gap, domain 1"/>
    <property type="match status" value="2"/>
</dbReference>
<feature type="region of interest" description="Disordered" evidence="3">
    <location>
        <begin position="629"/>
        <end position="652"/>
    </location>
</feature>
<name>A0A9P6H700_9AGAM</name>
<comment type="caution">
    <text evidence="5">The sequence shown here is derived from an EMBL/GenBank/DDBJ whole genome shotgun (WGS) entry which is preliminary data.</text>
</comment>
<dbReference type="PANTHER" id="PTHR10194:SF142">
    <property type="entry name" value="NEUROFIBROMIN"/>
    <property type="match status" value="1"/>
</dbReference>
<dbReference type="InterPro" id="IPR036865">
    <property type="entry name" value="CRAL-TRIO_dom_sf"/>
</dbReference>
<gene>
    <name evidence="5" type="ORF">BJ322DRAFT_1166405</name>
</gene>
<dbReference type="GO" id="GO:0005096">
    <property type="term" value="F:GTPase activator activity"/>
    <property type="evidence" value="ECO:0007669"/>
    <property type="project" value="UniProtKB-KW"/>
</dbReference>
<reference evidence="5" key="2">
    <citation type="submission" date="2020-11" db="EMBL/GenBank/DDBJ databases">
        <authorList>
            <consortium name="DOE Joint Genome Institute"/>
            <person name="Kuo A."/>
            <person name="Miyauchi S."/>
            <person name="Kiss E."/>
            <person name="Drula E."/>
            <person name="Kohler A."/>
            <person name="Sanchez-Garcia M."/>
            <person name="Andreopoulos B."/>
            <person name="Barry K.W."/>
            <person name="Bonito G."/>
            <person name="Buee M."/>
            <person name="Carver A."/>
            <person name="Chen C."/>
            <person name="Cichocki N."/>
            <person name="Clum A."/>
            <person name="Culley D."/>
            <person name="Crous P.W."/>
            <person name="Fauchery L."/>
            <person name="Girlanda M."/>
            <person name="Hayes R."/>
            <person name="Keri Z."/>
            <person name="Labutti K."/>
            <person name="Lipzen A."/>
            <person name="Lombard V."/>
            <person name="Magnuson J."/>
            <person name="Maillard F."/>
            <person name="Morin E."/>
            <person name="Murat C."/>
            <person name="Nolan M."/>
            <person name="Ohm R."/>
            <person name="Pangilinan J."/>
            <person name="Pereira M."/>
            <person name="Perotto S."/>
            <person name="Peter M."/>
            <person name="Riley R."/>
            <person name="Sitrit Y."/>
            <person name="Stielow B."/>
            <person name="Szollosi G."/>
            <person name="Zifcakova L."/>
            <person name="Stursova M."/>
            <person name="Spatafora J.W."/>
            <person name="Tedersoo L."/>
            <person name="Vaario L.-M."/>
            <person name="Yamada A."/>
            <person name="Yan M."/>
            <person name="Wang P."/>
            <person name="Xu J."/>
            <person name="Bruns T."/>
            <person name="Baldrian P."/>
            <person name="Vilgalys R."/>
            <person name="Henrissat B."/>
            <person name="Grigoriev I.V."/>
            <person name="Hibbett D."/>
            <person name="Nagy L.G."/>
            <person name="Martin F.M."/>
        </authorList>
    </citation>
    <scope>NUCLEOTIDE SEQUENCE</scope>
    <source>
        <strain evidence="5">UH-Tt-Lm1</strain>
    </source>
</reference>
<feature type="region of interest" description="Disordered" evidence="3">
    <location>
        <begin position="2509"/>
        <end position="2528"/>
    </location>
</feature>
<sequence length="2689" mass="300801">LRRASASGGHVGTTSPNPSTTRIHRPIESIHSFPPNAPYNANSTPQQKVVHTLVNRLKNKARSRTALSTHLCSSLVEADEALQQAIETLVDLSHDSVDIIAWAITELLDKFAKMSEVHVQRNQDLLQSQLMLLKILCVVLAVRWKDKTKDPNASSGRLGTMSHAPSMASLPGSPINPGGARRGLPKDTSIRSAIWTEPSPLDDNCARYILSVMILYLRQTAPSETSTEPFDNFNFTTSFHDFETTEYPGMPSAVQSDPSFGLGITTESIGMPRSRGKRPPSPIHKAKDPSAPFTSLPQHFTRYEKTSQMLFKSTVSLSLMIAKYVGRVLYHLSASNWPMVLEKIKKRIHVLANAPDDGPDMIDLQLIAHSLLDRNRLFQILIELSSLLVNMKPEAQLSIAIPLRCAVWNWVEYFPEEFQDSPPIRGRGENAPERVYDVLFTKDAERNHLLWPTLTALTCISSIDRISSDFAGMLNRVVEARSKHADTAVICLLDFARGAIRAQDPNGEPLMYAVDIAHDLKASLLLQQWYLVTYQNQKPFWESDDDIDVGIISDILVVIFRYIPEDDSIPLLQMCLEQNRSCAVKMCAVRALTLLSIERHRIPWQRPLIKALDAFRLLHVRQMASLMRSDHDGRGTAGKARRRPRARKNTTETHDDRELLIFSIMTLWRSDLPWHTLATDKLELSDWVPNAMVIWNFGDQNVNLAVARAYRFVQDRVFNESPGTPHFESAVMWLKLVTPASIIVISNNLINSRFDYGAQQMWMGIAYGLMESFTRISDKEHVLAIQRSPDRVTAFMILEIACLISLTSLNINVSLTAAHCLRFIGEVERFPDAPISATVPTEERAKRYPIYDQIGDPKIPVLGRVAHQKRIRKLVRLIASPNPVYIAVWEECYTRARLLGDTIKVGKDDSASDDADLGVVMSHEDRQAQWQNLTLFLAAFGASCAKPDLDPRALTFMVPADYLPDSMCNLRNPDELFTGFLNLLIESLVSDSLVVRNVSRDALGGELSPKLYDRVFKLLYEVIQDITSPGGSTGGPPDLDWSEPFSNFLEQFISVIKSLIEHVDSVEEFMSVDLMGVLRAFADFLTRFDDPACAPIRMKFCALCDTTLDSLAKVGIRRDAHHRQTILEMIMGWLQDPPTQQFDLNVTSLKTLVRLFEKLELKPLDSSGDDPFVFVMRLLGRYHVACFKLLEFTGVRVKHPPSFQGHSTIKMRMVSKENEIRELIIESISRAVNANTEPGLKHCLNYAYDANLRTRATFARIFAKVLLAGTRFDAPGTSSTPPKQGVLREVVVDLPQLMLAVAICETCPADEADSIVPIMLNLFDTRASLLALLKLLVDREVAKADDSRSLFRGNSTSLRLLGSFTKIHGYNYLRSLVQPLIQVMKDIPSSHNYDMDPTKAAGQDIDRNRRNVEVATAAFLQVVTASIHGLPSMIHELCSHIGKTVNEFWPDAKFPALGAFMFLRFISPAIVAPEQINVELPKENGPTVKKGLLIIAKVIQNLANNMFFAKQAQMAPFNEFLKANIVVVTRFLSELNKYDTRAEPPDQEEWIGLPYDDTDSIVLHRFFDKHADKVGKELLSLSRPSEADASAVNGKKAWDALCAALVELDSAVPPPRPSHLDSSSLEGYIEFMDTHMDADTSSVAHLFVDSTPPENEGATTFILFASKIQADTINMELFVYHVFRTMMDPRRADRQYDFIIDLTGFAAGSQPPVQWLRFVTEITPSDLRARKKSIYFLNMNDLAHRFLRKIRNLSADGWTSDVVRCSSLGELREKVDPAALAPLTYASQLEAEEGQQFTEVIMRREQPARTHVTLDVRATHIRLTSTIPQPAAVHMPCKLTEIVSLADISDVYNVSTGQDPHEFIIRKIRHGITLYFSSPTRDAIIKAIRTAKGSMKNVQVAGPERFSRLTNVTATLLQIGMISSIYEEDDLRESGLELLGAICNYLDYDGPAIVPMRGALISRQTSFLVIQLSERLSQHAPQLTLDFLIEVAVGMERSTVQQKIHCLQYMSPWVKNLVQFADPTTRLFDQSGARLRDSIRYLINLTLQDEQVYAMVQQYIWSEICKLDSPVVNIVLDELMRTAMDGPFGSRRSEIITDTVGTLSSINVRGRILSKLRKVIGKTTLKPTPTLVENQHWNEIAALTRLALVSTSQCKQAVQVQLFVPEIVHLVTLISSTGSVGIRLSVHGIVMNMLQTLTIGRSGDTPSPEIRILLDECASPETLRLFGLVQSTTTGEYANFDPANERVFITYQESLTQLLARILEGIAGSKGLLNVWRARWMSLVSSTAFQYSPAVQARAFVSLGTLAVSDVDDDLFYQMIVALKKVLSETKQSDPDLCMILSMLRCFAKLVPSLAVGSRFFSQLFWLGVALLQTGIMGLFIEAADLLRVTLENMMLQGKFDKRGVSFTLLQEREPMEEVSVQLDHMLSLSFDSNFSFSLAAILFKGMRHQNLKGAAGGVLRSLLRISTRCKAGEGDTSPNDAIYHDSLGYFLALIPLSTAPQTFKKLLEDANTNPDPSREPRPAEGRDLPQIPLALLGICDSTTALLSTAFISSVLTTAQIDDVETEIFYRILSHIGDKYPEVIALAYENLHERIKYIFANCTHPDIMNSVSNVFKIAMHQESARNIHMRGSSSTLSTVGEEDSHRRTIGELEDMGMSGLAYTFSFIQPSGDRGNILMWVTQLVDKMIE</sequence>
<dbReference type="InterPro" id="IPR039360">
    <property type="entry name" value="Ras_GTPase"/>
</dbReference>
<dbReference type="InterPro" id="IPR016024">
    <property type="entry name" value="ARM-type_fold"/>
</dbReference>
<feature type="region of interest" description="Disordered" evidence="3">
    <location>
        <begin position="265"/>
        <end position="290"/>
    </location>
</feature>
<dbReference type="Proteomes" id="UP000736335">
    <property type="component" value="Unassembled WGS sequence"/>
</dbReference>
<evidence type="ECO:0000256" key="1">
    <source>
        <dbReference type="ARBA" id="ARBA00022468"/>
    </source>
</evidence>
<dbReference type="SMART" id="SM00323">
    <property type="entry name" value="RasGAP"/>
    <property type="match status" value="1"/>
</dbReference>
<dbReference type="SUPFAM" id="SSF48350">
    <property type="entry name" value="GTPase activation domain, GAP"/>
    <property type="match status" value="1"/>
</dbReference>
<keyword evidence="2" id="KW-0597">Phosphoprotein</keyword>
<dbReference type="SUPFAM" id="SSF48371">
    <property type="entry name" value="ARM repeat"/>
    <property type="match status" value="1"/>
</dbReference>
<accession>A0A9P6H700</accession>
<dbReference type="InterPro" id="IPR001936">
    <property type="entry name" value="RasGAP_dom"/>
</dbReference>
<evidence type="ECO:0000313" key="5">
    <source>
        <dbReference type="EMBL" id="KAF9780335.1"/>
    </source>
</evidence>
<feature type="compositionally biased region" description="Polar residues" evidence="3">
    <location>
        <begin position="12"/>
        <end position="21"/>
    </location>
</feature>
<organism evidence="5 6">
    <name type="scientific">Thelephora terrestris</name>
    <dbReference type="NCBI Taxonomy" id="56493"/>
    <lineage>
        <taxon>Eukaryota</taxon>
        <taxon>Fungi</taxon>
        <taxon>Dikarya</taxon>
        <taxon>Basidiomycota</taxon>
        <taxon>Agaricomycotina</taxon>
        <taxon>Agaricomycetes</taxon>
        <taxon>Thelephorales</taxon>
        <taxon>Thelephoraceae</taxon>
        <taxon>Thelephora</taxon>
    </lineage>
</organism>
<dbReference type="PROSITE" id="PS50018">
    <property type="entry name" value="RAS_GTPASE_ACTIV_2"/>
    <property type="match status" value="1"/>
</dbReference>
<feature type="region of interest" description="Disordered" evidence="3">
    <location>
        <begin position="1"/>
        <end position="23"/>
    </location>
</feature>
<dbReference type="Gene3D" id="2.30.29.30">
    <property type="entry name" value="Pleckstrin-homology domain (PH domain)/Phosphotyrosine-binding domain (PTB)"/>
    <property type="match status" value="1"/>
</dbReference>